<comment type="caution">
    <text evidence="8">The sequence shown here is derived from an EMBL/GenBank/DDBJ whole genome shotgun (WGS) entry which is preliminary data.</text>
</comment>
<sequence>MSMDTADLLPLLEQLDDGVDDLEDALQPLLGSSLNKMSRNMPILDKAKIHVLTTYAIETLIFNYLRLRGVDAKQHPVWREITRVRQYFDKMKELETEPEQRTMVLDKAAAGRFIKHGLAGNNKIDLERAEKEAKERARAQVKAALLAKKAAASRNDEHVSSATPITAQTGDDADESDEEMNIQKEDEAKDFKTGEAFIGFGDADVNDDIQNKKTKKTKAKEGTTRARTESAQKQGRKATKAELRQEKKDRRQKKENVRKSRGGK</sequence>
<dbReference type="Proteomes" id="UP000631181">
    <property type="component" value="Unassembled WGS sequence"/>
</dbReference>
<keyword evidence="9" id="KW-1185">Reference proteome</keyword>
<keyword evidence="3 6" id="KW-0698">rRNA processing</keyword>
<dbReference type="GO" id="GO:0010468">
    <property type="term" value="P:regulation of gene expression"/>
    <property type="evidence" value="ECO:0007669"/>
    <property type="project" value="TreeGrafter"/>
</dbReference>
<dbReference type="InterPro" id="IPR007146">
    <property type="entry name" value="Sas10/Utp3/C1D"/>
</dbReference>
<dbReference type="PANTHER" id="PTHR15341">
    <property type="entry name" value="SUN-COR STEROID HORMONE RECEPTOR CO-REPRESSOR"/>
    <property type="match status" value="1"/>
</dbReference>
<dbReference type="GO" id="GO:0000460">
    <property type="term" value="P:maturation of 5.8S rRNA"/>
    <property type="evidence" value="ECO:0007669"/>
    <property type="project" value="TreeGrafter"/>
</dbReference>
<feature type="compositionally biased region" description="Basic and acidic residues" evidence="7">
    <location>
        <begin position="181"/>
        <end position="193"/>
    </location>
</feature>
<evidence type="ECO:0000313" key="9">
    <source>
        <dbReference type="Proteomes" id="UP000631181"/>
    </source>
</evidence>
<name>A0A8J8WL22_9EURO</name>
<gene>
    <name evidence="8" type="ORF">PECM_004463</name>
</gene>
<dbReference type="GO" id="GO:0000178">
    <property type="term" value="C:exosome (RNase complex)"/>
    <property type="evidence" value="ECO:0007669"/>
    <property type="project" value="TreeGrafter"/>
</dbReference>
<feature type="compositionally biased region" description="Basic and acidic residues" evidence="7">
    <location>
        <begin position="219"/>
        <end position="230"/>
    </location>
</feature>
<feature type="region of interest" description="Disordered" evidence="7">
    <location>
        <begin position="151"/>
        <end position="264"/>
    </location>
</feature>
<evidence type="ECO:0000256" key="5">
    <source>
        <dbReference type="ARBA" id="ARBA00023242"/>
    </source>
</evidence>
<evidence type="ECO:0000313" key="8">
    <source>
        <dbReference type="EMBL" id="KAF7717289.1"/>
    </source>
</evidence>
<evidence type="ECO:0000256" key="3">
    <source>
        <dbReference type="ARBA" id="ARBA00022552"/>
    </source>
</evidence>
<keyword evidence="4 6" id="KW-0694">RNA-binding</keyword>
<protein>
    <recommendedName>
        <fullName evidence="6">Exosome complex protein</fullName>
    </recommendedName>
</protein>
<organism evidence="8 9">
    <name type="scientific">Penicillium ucsense</name>
    <dbReference type="NCBI Taxonomy" id="2839758"/>
    <lineage>
        <taxon>Eukaryota</taxon>
        <taxon>Fungi</taxon>
        <taxon>Dikarya</taxon>
        <taxon>Ascomycota</taxon>
        <taxon>Pezizomycotina</taxon>
        <taxon>Eurotiomycetes</taxon>
        <taxon>Eurotiomycetidae</taxon>
        <taxon>Eurotiales</taxon>
        <taxon>Aspergillaceae</taxon>
        <taxon>Penicillium</taxon>
    </lineage>
</organism>
<dbReference type="Pfam" id="PF04000">
    <property type="entry name" value="Sas10_Utp3"/>
    <property type="match status" value="1"/>
</dbReference>
<dbReference type="OrthoDB" id="1421013at2759"/>
<dbReference type="PANTHER" id="PTHR15341:SF3">
    <property type="entry name" value="NUCLEAR NUCLEIC ACID-BINDING PROTEIN C1D"/>
    <property type="match status" value="1"/>
</dbReference>
<comment type="similarity">
    <text evidence="2 6">Belongs to the C1D family.</text>
</comment>
<evidence type="ECO:0000256" key="7">
    <source>
        <dbReference type="SAM" id="MobiDB-lite"/>
    </source>
</evidence>
<evidence type="ECO:0000256" key="2">
    <source>
        <dbReference type="ARBA" id="ARBA00009154"/>
    </source>
</evidence>
<comment type="function">
    <text evidence="6">Required for exosome-dependent processing of pre-rRNA and small nucleolar RNA (snRNA) precursors. Involved in processing of 35S pre-rRNA at the A0, A1 and A2 sites.</text>
</comment>
<reference evidence="8" key="1">
    <citation type="journal article" date="2020" name="Front. Microbiol.">
        <title>Gene regulatory networks of Penicillium echinulatum 2HH and Penicillium oxalicum 114-2 inferred by a computational biology approach.</title>
        <authorList>
            <person name="Lenz A.R."/>
            <person name="Galan-Vasquez E."/>
            <person name="Balbinot E."/>
            <person name="De Abreu F.P."/>
            <person name="De Oliveira N.S."/>
            <person name="Da Rosa L.O."/>
            <person name="De Avila E Silva S."/>
            <person name="Camassola M."/>
            <person name="Dillon A.J.P."/>
            <person name="Perez-Rueda E."/>
        </authorList>
    </citation>
    <scope>NUCLEOTIDE SEQUENCE</scope>
    <source>
        <strain evidence="8">S1M29</strain>
    </source>
</reference>
<feature type="compositionally biased region" description="Basic and acidic residues" evidence="7">
    <location>
        <begin position="239"/>
        <end position="258"/>
    </location>
</feature>
<dbReference type="AlphaFoldDB" id="A0A8J8WL22"/>
<dbReference type="InterPro" id="IPR011082">
    <property type="entry name" value="Exosome-assoc_fac/DNA_repair"/>
</dbReference>
<evidence type="ECO:0000256" key="4">
    <source>
        <dbReference type="ARBA" id="ARBA00022884"/>
    </source>
</evidence>
<proteinExistence type="inferred from homology"/>
<feature type="compositionally biased region" description="Polar residues" evidence="7">
    <location>
        <begin position="160"/>
        <end position="169"/>
    </location>
</feature>
<accession>A0A8J8WL22</accession>
<dbReference type="GO" id="GO:0005730">
    <property type="term" value="C:nucleolus"/>
    <property type="evidence" value="ECO:0007669"/>
    <property type="project" value="TreeGrafter"/>
</dbReference>
<dbReference type="EMBL" id="WIWV01000029">
    <property type="protein sequence ID" value="KAF7717289.1"/>
    <property type="molecule type" value="Genomic_DNA"/>
</dbReference>
<evidence type="ECO:0000256" key="6">
    <source>
        <dbReference type="RuleBase" id="RU368003"/>
    </source>
</evidence>
<evidence type="ECO:0000256" key="1">
    <source>
        <dbReference type="ARBA" id="ARBA00004123"/>
    </source>
</evidence>
<keyword evidence="5 6" id="KW-0539">Nucleus</keyword>
<dbReference type="GO" id="GO:0003723">
    <property type="term" value="F:RNA binding"/>
    <property type="evidence" value="ECO:0007669"/>
    <property type="project" value="UniProtKB-UniRule"/>
</dbReference>
<feature type="compositionally biased region" description="Acidic residues" evidence="7">
    <location>
        <begin position="171"/>
        <end position="180"/>
    </location>
</feature>
<comment type="subcellular location">
    <subcellularLocation>
        <location evidence="1 6">Nucleus</location>
    </subcellularLocation>
</comment>
<dbReference type="GO" id="GO:0003677">
    <property type="term" value="F:DNA binding"/>
    <property type="evidence" value="ECO:0007669"/>
    <property type="project" value="TreeGrafter"/>
</dbReference>